<organism evidence="2 3">
    <name type="scientific">Aureobasidium vineae</name>
    <dbReference type="NCBI Taxonomy" id="2773715"/>
    <lineage>
        <taxon>Eukaryota</taxon>
        <taxon>Fungi</taxon>
        <taxon>Dikarya</taxon>
        <taxon>Ascomycota</taxon>
        <taxon>Pezizomycotina</taxon>
        <taxon>Dothideomycetes</taxon>
        <taxon>Dothideomycetidae</taxon>
        <taxon>Dothideales</taxon>
        <taxon>Saccotheciaceae</taxon>
        <taxon>Aureobasidium</taxon>
    </lineage>
</organism>
<dbReference type="Proteomes" id="UP000716446">
    <property type="component" value="Unassembled WGS sequence"/>
</dbReference>
<keyword evidence="3" id="KW-1185">Reference proteome</keyword>
<feature type="region of interest" description="Disordered" evidence="1">
    <location>
        <begin position="1"/>
        <end position="28"/>
    </location>
</feature>
<proteinExistence type="predicted"/>
<dbReference type="EMBL" id="CAIJEN010000016">
    <property type="protein sequence ID" value="CAD0095857.1"/>
    <property type="molecule type" value="Genomic_DNA"/>
</dbReference>
<feature type="compositionally biased region" description="Polar residues" evidence="1">
    <location>
        <begin position="105"/>
        <end position="114"/>
    </location>
</feature>
<feature type="region of interest" description="Disordered" evidence="1">
    <location>
        <begin position="96"/>
        <end position="167"/>
    </location>
</feature>
<feature type="compositionally biased region" description="Acidic residues" evidence="1">
    <location>
        <begin position="130"/>
        <end position="153"/>
    </location>
</feature>
<reference evidence="2" key="1">
    <citation type="submission" date="2020-06" db="EMBL/GenBank/DDBJ databases">
        <authorList>
            <person name="Onetto C."/>
        </authorList>
    </citation>
    <scope>NUCLEOTIDE SEQUENCE</scope>
</reference>
<evidence type="ECO:0000313" key="3">
    <source>
        <dbReference type="Proteomes" id="UP000716446"/>
    </source>
</evidence>
<sequence length="167" mass="18089">MVGGEGMYLRDDGRTREGHLVTPDDPADAPQAAAVELSAPGGVYDEELLRVAPLGLWRSFTSLSVLLPNHTSGAPFLWAPSAEDRAPARWQDFVPKQSGVGVSLTLRQLPSSATAEERMGDTNGDGSQDKDDDDDDGEDEKMSEEDEEDEEEGKDQTAKEMGIPKKK</sequence>
<protein>
    <submittedName>
        <fullName evidence="2">Uncharacterized protein</fullName>
    </submittedName>
</protein>
<name>A0A9N8PJ39_9PEZI</name>
<accession>A0A9N8PJ39</accession>
<evidence type="ECO:0000256" key="1">
    <source>
        <dbReference type="SAM" id="MobiDB-lite"/>
    </source>
</evidence>
<feature type="compositionally biased region" description="Basic and acidic residues" evidence="1">
    <location>
        <begin position="8"/>
        <end position="19"/>
    </location>
</feature>
<dbReference type="AlphaFoldDB" id="A0A9N8PJ39"/>
<comment type="caution">
    <text evidence="2">The sequence shown here is derived from an EMBL/GenBank/DDBJ whole genome shotgun (WGS) entry which is preliminary data.</text>
</comment>
<evidence type="ECO:0000313" key="2">
    <source>
        <dbReference type="EMBL" id="CAD0095857.1"/>
    </source>
</evidence>
<gene>
    <name evidence="2" type="ORF">AWRI4619_LOCUS9081</name>
</gene>